<sequence>MVGSVHNIIYLYLCIIRDSYLFFGFTIDDFHIEMR</sequence>
<name>A0A238YU70_HALEZ</name>
<accession>A0A238YU70</accession>
<dbReference type="AlphaFoldDB" id="A0A238YU70"/>
<evidence type="ECO:0000313" key="1">
    <source>
        <dbReference type="EMBL" id="SNR74610.1"/>
    </source>
</evidence>
<organism evidence="1 2">
    <name type="scientific">Halorubrum ezzemoulense</name>
    <name type="common">Halorubrum chaoviator</name>
    <dbReference type="NCBI Taxonomy" id="337243"/>
    <lineage>
        <taxon>Archaea</taxon>
        <taxon>Methanobacteriati</taxon>
        <taxon>Methanobacteriota</taxon>
        <taxon>Stenosarchaea group</taxon>
        <taxon>Halobacteria</taxon>
        <taxon>Halobacteriales</taxon>
        <taxon>Haloferacaceae</taxon>
        <taxon>Halorubrum</taxon>
    </lineage>
</organism>
<evidence type="ECO:0000313" key="2">
    <source>
        <dbReference type="Proteomes" id="UP000198297"/>
    </source>
</evidence>
<proteinExistence type="predicted"/>
<reference evidence="1 2" key="1">
    <citation type="submission" date="2017-06" db="EMBL/GenBank/DDBJ databases">
        <authorList>
            <person name="Kim H.J."/>
            <person name="Triplett B.A."/>
        </authorList>
    </citation>
    <scope>NUCLEOTIDE SEQUENCE [LARGE SCALE GENOMIC DNA]</scope>
    <source>
        <strain evidence="1 2">DSM 19316</strain>
    </source>
</reference>
<dbReference type="EMBL" id="FZNK01000019">
    <property type="protein sequence ID" value="SNR74610.1"/>
    <property type="molecule type" value="Genomic_DNA"/>
</dbReference>
<protein>
    <submittedName>
        <fullName evidence="1">Uncharacterized protein</fullName>
    </submittedName>
</protein>
<dbReference type="Proteomes" id="UP000198297">
    <property type="component" value="Unassembled WGS sequence"/>
</dbReference>
<gene>
    <name evidence="1" type="ORF">SAMN06266787_11912</name>
</gene>